<organism evidence="1 2">
    <name type="scientific">Candidatus Roizmanbacteria bacterium CG09_land_8_20_14_0_10_41_9</name>
    <dbReference type="NCBI Taxonomy" id="1974850"/>
    <lineage>
        <taxon>Bacteria</taxon>
        <taxon>Candidatus Roizmaniibacteriota</taxon>
    </lineage>
</organism>
<evidence type="ECO:0000313" key="2">
    <source>
        <dbReference type="Proteomes" id="UP000231198"/>
    </source>
</evidence>
<reference evidence="2" key="1">
    <citation type="submission" date="2017-09" db="EMBL/GenBank/DDBJ databases">
        <title>Depth-based differentiation of microbial function through sediment-hosted aquifers and enrichment of novel symbionts in the deep terrestrial subsurface.</title>
        <authorList>
            <person name="Probst A.J."/>
            <person name="Ladd B."/>
            <person name="Jarett J.K."/>
            <person name="Geller-Mcgrath D.E."/>
            <person name="Sieber C.M.K."/>
            <person name="Emerson J.B."/>
            <person name="Anantharaman K."/>
            <person name="Thomas B.C."/>
            <person name="Malmstrom R."/>
            <person name="Stieglmeier M."/>
            <person name="Klingl A."/>
            <person name="Woyke T."/>
            <person name="Ryan C.M."/>
            <person name="Banfield J.F."/>
        </authorList>
    </citation>
    <scope>NUCLEOTIDE SEQUENCE [LARGE SCALE GENOMIC DNA]</scope>
</reference>
<evidence type="ECO:0000313" key="1">
    <source>
        <dbReference type="EMBL" id="PIS15742.1"/>
    </source>
</evidence>
<sequence>MLIEAQPNTPTFKETVSPSILLLSTQFGAPFSCQFDISRHNGEIPTILEKTSPEPWARQIIATTTYHPFGAKNGTMWEGFLYQSKGVDPEQVIGVVVDSGKAAIRSLEYRWGHDNDRWDALIRYLNDQRHPLSPHIADDLQTLMTGFIARFRARRTMIQQKDPASRHYQTDIQELGRRNVALFRPGLETVEGALRLIHNPTLDRSVDTSGGQSTLIRNGVTDEVIQSLTGDRKRALNLMRGIGLIGYPWRRAVINHT</sequence>
<protein>
    <submittedName>
        <fullName evidence="1">Uncharacterized protein</fullName>
    </submittedName>
</protein>
<name>A0A2H0WSU3_9BACT</name>
<comment type="caution">
    <text evidence="1">The sequence shown here is derived from an EMBL/GenBank/DDBJ whole genome shotgun (WGS) entry which is preliminary data.</text>
</comment>
<gene>
    <name evidence="1" type="ORF">COT62_02075</name>
</gene>
<proteinExistence type="predicted"/>
<accession>A0A2H0WSU3</accession>
<dbReference type="EMBL" id="PEZG01000045">
    <property type="protein sequence ID" value="PIS15742.1"/>
    <property type="molecule type" value="Genomic_DNA"/>
</dbReference>
<dbReference type="Proteomes" id="UP000231198">
    <property type="component" value="Unassembled WGS sequence"/>
</dbReference>
<dbReference type="AlphaFoldDB" id="A0A2H0WSU3"/>